<organism evidence="2 3">
    <name type="scientific">Aneurinibacillus thermoaerophilus</name>
    <dbReference type="NCBI Taxonomy" id="143495"/>
    <lineage>
        <taxon>Bacteria</taxon>
        <taxon>Bacillati</taxon>
        <taxon>Bacillota</taxon>
        <taxon>Bacilli</taxon>
        <taxon>Bacillales</taxon>
        <taxon>Paenibacillaceae</taxon>
        <taxon>Aneurinibacillus group</taxon>
        <taxon>Aneurinibacillus</taxon>
    </lineage>
</organism>
<evidence type="ECO:0000313" key="2">
    <source>
        <dbReference type="EMBL" id="SDH73888.1"/>
    </source>
</evidence>
<evidence type="ECO:0000313" key="3">
    <source>
        <dbReference type="Proteomes" id="UP000198956"/>
    </source>
</evidence>
<dbReference type="Proteomes" id="UP000198956">
    <property type="component" value="Unassembled WGS sequence"/>
</dbReference>
<evidence type="ECO:0000313" key="1">
    <source>
        <dbReference type="EMBL" id="QYY44090.1"/>
    </source>
</evidence>
<dbReference type="AlphaFoldDB" id="A0A1G8EVI8"/>
<evidence type="ECO:0000313" key="4">
    <source>
        <dbReference type="Proteomes" id="UP000826616"/>
    </source>
</evidence>
<gene>
    <name evidence="1" type="ORF">K3F53_07890</name>
    <name evidence="2" type="ORF">SAMN04489735_104917</name>
</gene>
<dbReference type="RefSeq" id="WP_057899077.1">
    <property type="nucleotide sequence ID" value="NZ_CP080764.1"/>
</dbReference>
<accession>A0A1G8EVI8</accession>
<dbReference type="Proteomes" id="UP000826616">
    <property type="component" value="Chromosome"/>
</dbReference>
<dbReference type="EMBL" id="CP080764">
    <property type="protein sequence ID" value="QYY44090.1"/>
    <property type="molecule type" value="Genomic_DNA"/>
</dbReference>
<reference evidence="2 3" key="1">
    <citation type="submission" date="2016-10" db="EMBL/GenBank/DDBJ databases">
        <authorList>
            <person name="de Groot N.N."/>
        </authorList>
    </citation>
    <scope>NUCLEOTIDE SEQUENCE [LARGE SCALE GENOMIC DNA]</scope>
    <source>
        <strain evidence="2 3">L 420-91</strain>
    </source>
</reference>
<keyword evidence="4" id="KW-1185">Reference proteome</keyword>
<sequence>MKTVQEALKAGKTIELTELFDDQFEWDPSFNLLELLHSGQVKYNGAELTKEESEQIIKALSILVA</sequence>
<proteinExistence type="predicted"/>
<dbReference type="OrthoDB" id="2680010at2"/>
<dbReference type="EMBL" id="FNDE01000049">
    <property type="protein sequence ID" value="SDH73888.1"/>
    <property type="molecule type" value="Genomic_DNA"/>
</dbReference>
<dbReference type="GeneID" id="97141287"/>
<protein>
    <submittedName>
        <fullName evidence="2">Uncharacterized protein</fullName>
    </submittedName>
</protein>
<reference evidence="1 4" key="2">
    <citation type="submission" date="2021-08" db="EMBL/GenBank/DDBJ databases">
        <title>Complete genome sequence of the strain Aneurinibacillus thermoaerophilus CCM 8960.</title>
        <authorList>
            <person name="Musilova J."/>
            <person name="Kourilova X."/>
            <person name="Pernicova I."/>
            <person name="Bezdicek M."/>
            <person name="Lengerova M."/>
            <person name="Obruca S."/>
            <person name="Sedlar K."/>
        </authorList>
    </citation>
    <scope>NUCLEOTIDE SEQUENCE [LARGE SCALE GENOMIC DNA]</scope>
    <source>
        <strain evidence="1 4">CCM 8960</strain>
    </source>
</reference>
<name>A0A1G8EVI8_ANETH</name>